<dbReference type="AlphaFoldDB" id="A0A6L9W5P6"/>
<dbReference type="GO" id="GO:0016301">
    <property type="term" value="F:kinase activity"/>
    <property type="evidence" value="ECO:0007669"/>
    <property type="project" value="UniProtKB-KW"/>
</dbReference>
<keyword evidence="1" id="KW-0808">Transferase</keyword>
<protein>
    <submittedName>
        <fullName evidence="1">Histidine kinase</fullName>
    </submittedName>
</protein>
<dbReference type="InterPro" id="IPR029016">
    <property type="entry name" value="GAF-like_dom_sf"/>
</dbReference>
<organism evidence="1 2">
    <name type="scientific">Blastococcus saxobsidens</name>
    <dbReference type="NCBI Taxonomy" id="138336"/>
    <lineage>
        <taxon>Bacteria</taxon>
        <taxon>Bacillati</taxon>
        <taxon>Actinomycetota</taxon>
        <taxon>Actinomycetes</taxon>
        <taxon>Geodermatophilales</taxon>
        <taxon>Geodermatophilaceae</taxon>
        <taxon>Blastococcus</taxon>
    </lineage>
</organism>
<dbReference type="RefSeq" id="WP_163207364.1">
    <property type="nucleotide sequence ID" value="NZ_JAAGWG010000032.1"/>
</dbReference>
<dbReference type="SUPFAM" id="SSF55781">
    <property type="entry name" value="GAF domain-like"/>
    <property type="match status" value="1"/>
</dbReference>
<evidence type="ECO:0000313" key="2">
    <source>
        <dbReference type="Proteomes" id="UP000479241"/>
    </source>
</evidence>
<accession>A0A6L9W5P6</accession>
<gene>
    <name evidence="1" type="ORF">GCU60_16880</name>
</gene>
<proteinExistence type="predicted"/>
<dbReference type="EMBL" id="JAAGWG010000032">
    <property type="protein sequence ID" value="NEK87416.1"/>
    <property type="molecule type" value="Genomic_DNA"/>
</dbReference>
<comment type="caution">
    <text evidence="1">The sequence shown here is derived from an EMBL/GenBank/DDBJ whole genome shotgun (WGS) entry which is preliminary data.</text>
</comment>
<dbReference type="Proteomes" id="UP000479241">
    <property type="component" value="Unassembled WGS sequence"/>
</dbReference>
<sequence>MVPARIVDVAPWRDWDAAADGVLRFLHEHVGWDVWLITRVVGDQQVVLRAWPERTVPPGTELPWMRSLCRQMVEGRAPRLATVTAAVPAYAALSTSAMGSVGAYVGIPLLTPDMELFGTLCGVAYRAKPRSAARELAVVETAGRMLSTLMATGMAAPPVPVRRDRSA</sequence>
<name>A0A6L9W5P6_9ACTN</name>
<evidence type="ECO:0000313" key="1">
    <source>
        <dbReference type="EMBL" id="NEK87416.1"/>
    </source>
</evidence>
<dbReference type="Gene3D" id="3.30.450.40">
    <property type="match status" value="1"/>
</dbReference>
<reference evidence="1 2" key="1">
    <citation type="submission" date="2019-12" db="EMBL/GenBank/DDBJ databases">
        <title>the WGS of Blastococcus saxobsidens 67B17.</title>
        <authorList>
            <person name="Jiang Z."/>
        </authorList>
    </citation>
    <scope>NUCLEOTIDE SEQUENCE [LARGE SCALE GENOMIC DNA]</scope>
    <source>
        <strain evidence="1 2">67B17</strain>
    </source>
</reference>
<keyword evidence="1" id="KW-0418">Kinase</keyword>